<dbReference type="Proteomes" id="UP001197378">
    <property type="component" value="Unassembled WGS sequence"/>
</dbReference>
<evidence type="ECO:0008006" key="4">
    <source>
        <dbReference type="Google" id="ProtNLM"/>
    </source>
</evidence>
<evidence type="ECO:0000256" key="1">
    <source>
        <dbReference type="SAM" id="SignalP"/>
    </source>
</evidence>
<organism evidence="2 3">
    <name type="scientific">Igneacidithiobacillus copahuensis</name>
    <dbReference type="NCBI Taxonomy" id="2724909"/>
    <lineage>
        <taxon>Bacteria</taxon>
        <taxon>Pseudomonadati</taxon>
        <taxon>Pseudomonadota</taxon>
        <taxon>Acidithiobacillia</taxon>
        <taxon>Acidithiobacillales</taxon>
        <taxon>Acidithiobacillaceae</taxon>
        <taxon>Igneacidithiobacillus</taxon>
    </lineage>
</organism>
<evidence type="ECO:0000313" key="3">
    <source>
        <dbReference type="Proteomes" id="UP001197378"/>
    </source>
</evidence>
<accession>A0AAE3CKV9</accession>
<name>A0AAE3CKV9_9PROT</name>
<gene>
    <name evidence="2" type="ORF">HFQ13_13885</name>
</gene>
<dbReference type="AlphaFoldDB" id="A0AAE3CKV9"/>
<dbReference type="RefSeq" id="WP_215871758.1">
    <property type="nucleotide sequence ID" value="NZ_JAAXYO010000195.1"/>
</dbReference>
<comment type="caution">
    <text evidence="2">The sequence shown here is derived from an EMBL/GenBank/DDBJ whole genome shotgun (WGS) entry which is preliminary data.</text>
</comment>
<proteinExistence type="predicted"/>
<feature type="chain" id="PRO_5042161129" description="Secreted protein" evidence="1">
    <location>
        <begin position="26"/>
        <end position="79"/>
    </location>
</feature>
<keyword evidence="1" id="KW-0732">Signal</keyword>
<dbReference type="EMBL" id="JAAXYO010000195">
    <property type="protein sequence ID" value="MBU2789276.1"/>
    <property type="molecule type" value="Genomic_DNA"/>
</dbReference>
<keyword evidence="3" id="KW-1185">Reference proteome</keyword>
<feature type="signal peptide" evidence="1">
    <location>
        <begin position="1"/>
        <end position="25"/>
    </location>
</feature>
<sequence>MKKVSVKCAWRKLLALVVVSLGLSASVYCPNSSAHVITSSLKACQWLRKNSLQPSANNRRIFAQAHRLSGTNTDIYLDV</sequence>
<evidence type="ECO:0000313" key="2">
    <source>
        <dbReference type="EMBL" id="MBU2789276.1"/>
    </source>
</evidence>
<reference evidence="2" key="1">
    <citation type="journal article" date="2021" name="ISME J.">
        <title>Genomic evolution of the class Acidithiobacillia: deep-branching Proteobacteria living in extreme acidic conditions.</title>
        <authorList>
            <person name="Moya-Beltran A."/>
            <person name="Beard S."/>
            <person name="Rojas-Villalobos C."/>
            <person name="Issotta F."/>
            <person name="Gallardo Y."/>
            <person name="Ulloa R."/>
            <person name="Giaveno A."/>
            <person name="Degli Esposti M."/>
            <person name="Johnson D.B."/>
            <person name="Quatrini R."/>
        </authorList>
    </citation>
    <scope>NUCLEOTIDE SEQUENCE</scope>
    <source>
        <strain evidence="2">VAN18-1</strain>
    </source>
</reference>
<protein>
    <recommendedName>
        <fullName evidence="4">Secreted protein</fullName>
    </recommendedName>
</protein>